<dbReference type="OrthoDB" id="616263at2759"/>
<accession>A0A4Y2DVV7</accession>
<dbReference type="InterPro" id="IPR036397">
    <property type="entry name" value="RNaseH_sf"/>
</dbReference>
<sequence>MQERGESLMGQVRGCRLGDPISLILGNECLLLCPFLRPRTKPLTAYCHSCSPVISVRSLDTHFHLFPALKPALSGRHYPSNEEVQQAVKNFLHSLDTDFYQEDFLKFISLYDKCINVDGEYVEE</sequence>
<evidence type="ECO:0008006" key="3">
    <source>
        <dbReference type="Google" id="ProtNLM"/>
    </source>
</evidence>
<evidence type="ECO:0000313" key="2">
    <source>
        <dbReference type="Proteomes" id="UP000499080"/>
    </source>
</evidence>
<gene>
    <name evidence="1" type="ORF">AVEN_164893_1</name>
</gene>
<dbReference type="GO" id="GO:0003676">
    <property type="term" value="F:nucleic acid binding"/>
    <property type="evidence" value="ECO:0007669"/>
    <property type="project" value="InterPro"/>
</dbReference>
<dbReference type="AlphaFoldDB" id="A0A4Y2DVV7"/>
<evidence type="ECO:0000313" key="1">
    <source>
        <dbReference type="EMBL" id="GBM19948.1"/>
    </source>
</evidence>
<organism evidence="1 2">
    <name type="scientific">Araneus ventricosus</name>
    <name type="common">Orbweaver spider</name>
    <name type="synonym">Epeira ventricosa</name>
    <dbReference type="NCBI Taxonomy" id="182803"/>
    <lineage>
        <taxon>Eukaryota</taxon>
        <taxon>Metazoa</taxon>
        <taxon>Ecdysozoa</taxon>
        <taxon>Arthropoda</taxon>
        <taxon>Chelicerata</taxon>
        <taxon>Arachnida</taxon>
        <taxon>Araneae</taxon>
        <taxon>Araneomorphae</taxon>
        <taxon>Entelegynae</taxon>
        <taxon>Araneoidea</taxon>
        <taxon>Araneidae</taxon>
        <taxon>Araneus</taxon>
    </lineage>
</organism>
<keyword evidence="2" id="KW-1185">Reference proteome</keyword>
<dbReference type="Gene3D" id="3.30.420.10">
    <property type="entry name" value="Ribonuclease H-like superfamily/Ribonuclease H"/>
    <property type="match status" value="1"/>
</dbReference>
<name>A0A4Y2DVV7_ARAVE</name>
<reference evidence="1 2" key="1">
    <citation type="journal article" date="2019" name="Sci. Rep.">
        <title>Orb-weaving spider Araneus ventricosus genome elucidates the spidroin gene catalogue.</title>
        <authorList>
            <person name="Kono N."/>
            <person name="Nakamura H."/>
            <person name="Ohtoshi R."/>
            <person name="Moran D.A.P."/>
            <person name="Shinohara A."/>
            <person name="Yoshida Y."/>
            <person name="Fujiwara M."/>
            <person name="Mori M."/>
            <person name="Tomita M."/>
            <person name="Arakawa K."/>
        </authorList>
    </citation>
    <scope>NUCLEOTIDE SEQUENCE [LARGE SCALE GENOMIC DNA]</scope>
</reference>
<protein>
    <recommendedName>
        <fullName evidence="3">Histone-lysine N-methyltransferase SETMAR</fullName>
    </recommendedName>
</protein>
<proteinExistence type="predicted"/>
<comment type="caution">
    <text evidence="1">The sequence shown here is derived from an EMBL/GenBank/DDBJ whole genome shotgun (WGS) entry which is preliminary data.</text>
</comment>
<dbReference type="Proteomes" id="UP000499080">
    <property type="component" value="Unassembled WGS sequence"/>
</dbReference>
<dbReference type="PANTHER" id="PTHR46060">
    <property type="entry name" value="MARINER MOS1 TRANSPOSASE-LIKE PROTEIN"/>
    <property type="match status" value="1"/>
</dbReference>
<dbReference type="EMBL" id="BGPR01000434">
    <property type="protein sequence ID" value="GBM19948.1"/>
    <property type="molecule type" value="Genomic_DNA"/>
</dbReference>
<dbReference type="PANTHER" id="PTHR46060:SF3">
    <property type="entry name" value="PROTEIN GVQW3"/>
    <property type="match status" value="1"/>
</dbReference>
<dbReference type="InterPro" id="IPR052709">
    <property type="entry name" value="Transposase-MT_Hybrid"/>
</dbReference>